<keyword evidence="2" id="KW-1185">Reference proteome</keyword>
<evidence type="ECO:0000313" key="1">
    <source>
        <dbReference type="EMBL" id="GGM29276.1"/>
    </source>
</evidence>
<dbReference type="RefSeq" id="WP_188868412.1">
    <property type="nucleotide sequence ID" value="NZ_BMNW01000015.1"/>
</dbReference>
<accession>A0ABQ2H2H3</accession>
<dbReference type="EMBL" id="BMNW01000015">
    <property type="protein sequence ID" value="GGM29276.1"/>
    <property type="molecule type" value="Genomic_DNA"/>
</dbReference>
<evidence type="ECO:0000313" key="2">
    <source>
        <dbReference type="Proteomes" id="UP000616499"/>
    </source>
</evidence>
<sequence>MSCVLMLALYATIKTSAVIKSIQSYLSALTIAAITTVGGDATVGAIQSLGGL</sequence>
<gene>
    <name evidence="1" type="ORF">GCM10009425_44800</name>
</gene>
<protein>
    <submittedName>
        <fullName evidence="1">Uncharacterized protein</fullName>
    </submittedName>
</protein>
<reference evidence="2" key="1">
    <citation type="journal article" date="2019" name="Int. J. Syst. Evol. Microbiol.">
        <title>The Global Catalogue of Microorganisms (GCM) 10K type strain sequencing project: providing services to taxonomists for standard genome sequencing and annotation.</title>
        <authorList>
            <consortium name="The Broad Institute Genomics Platform"/>
            <consortium name="The Broad Institute Genome Sequencing Center for Infectious Disease"/>
            <person name="Wu L."/>
            <person name="Ma J."/>
        </authorList>
    </citation>
    <scope>NUCLEOTIDE SEQUENCE [LARGE SCALE GENOMIC DNA]</scope>
    <source>
        <strain evidence="2">JCM 13501</strain>
    </source>
</reference>
<comment type="caution">
    <text evidence="1">The sequence shown here is derived from an EMBL/GenBank/DDBJ whole genome shotgun (WGS) entry which is preliminary data.</text>
</comment>
<dbReference type="Proteomes" id="UP000616499">
    <property type="component" value="Unassembled WGS sequence"/>
</dbReference>
<organism evidence="1 2">
    <name type="scientific">Pseudomonas asuensis</name>
    <dbReference type="NCBI Taxonomy" id="1825787"/>
    <lineage>
        <taxon>Bacteria</taxon>
        <taxon>Pseudomonadati</taxon>
        <taxon>Pseudomonadota</taxon>
        <taxon>Gammaproteobacteria</taxon>
        <taxon>Pseudomonadales</taxon>
        <taxon>Pseudomonadaceae</taxon>
        <taxon>Pseudomonas</taxon>
    </lineage>
</organism>
<proteinExistence type="predicted"/>
<name>A0ABQ2H2H3_9PSED</name>